<feature type="non-terminal residue" evidence="1">
    <location>
        <position position="108"/>
    </location>
</feature>
<dbReference type="Gene3D" id="3.40.50.1820">
    <property type="entry name" value="alpha/beta hydrolase"/>
    <property type="match status" value="1"/>
</dbReference>
<organism evidence="1 2">
    <name type="scientific">Pseudopedobacter saltans</name>
    <dbReference type="NCBI Taxonomy" id="151895"/>
    <lineage>
        <taxon>Bacteria</taxon>
        <taxon>Pseudomonadati</taxon>
        <taxon>Bacteroidota</taxon>
        <taxon>Sphingobacteriia</taxon>
        <taxon>Sphingobacteriales</taxon>
        <taxon>Sphingobacteriaceae</taxon>
        <taxon>Pseudopedobacter</taxon>
    </lineage>
</organism>
<evidence type="ECO:0000313" key="1">
    <source>
        <dbReference type="EMBL" id="PZP46291.1"/>
    </source>
</evidence>
<dbReference type="SUPFAM" id="SSF53474">
    <property type="entry name" value="alpha/beta-Hydrolases"/>
    <property type="match status" value="1"/>
</dbReference>
<sequence>MLIFGFPVLAQLSDDTTYRPQTPTYDVPYNVEDIDIPNPDAHIWLNGTLTIPMKKNIQYNCIVLVGDAGQHNRDERMYGHKPFWVLADYFSRNGYAVLRYDDRGTEKS</sequence>
<dbReference type="AlphaFoldDB" id="A0A2W5EQG2"/>
<dbReference type="GO" id="GO:0052689">
    <property type="term" value="F:carboxylic ester hydrolase activity"/>
    <property type="evidence" value="ECO:0007669"/>
    <property type="project" value="TreeGrafter"/>
</dbReference>
<dbReference type="Proteomes" id="UP000249645">
    <property type="component" value="Unassembled WGS sequence"/>
</dbReference>
<reference evidence="1 2" key="1">
    <citation type="submission" date="2017-11" db="EMBL/GenBank/DDBJ databases">
        <title>Infants hospitalized years apart are colonized by the same room-sourced microbial strains.</title>
        <authorList>
            <person name="Brooks B."/>
            <person name="Olm M.R."/>
            <person name="Firek B.A."/>
            <person name="Baker R."/>
            <person name="Thomas B.C."/>
            <person name="Morowitz M.J."/>
            <person name="Banfield J.F."/>
        </authorList>
    </citation>
    <scope>NUCLEOTIDE SEQUENCE [LARGE SCALE GENOMIC DNA]</scope>
    <source>
        <strain evidence="1">S2_009_000_R2_76</strain>
    </source>
</reference>
<name>A0A2W5EQG2_9SPHI</name>
<evidence type="ECO:0008006" key="3">
    <source>
        <dbReference type="Google" id="ProtNLM"/>
    </source>
</evidence>
<evidence type="ECO:0000313" key="2">
    <source>
        <dbReference type="Proteomes" id="UP000249645"/>
    </source>
</evidence>
<accession>A0A2W5EQG2</accession>
<dbReference type="PANTHER" id="PTHR43265:SF1">
    <property type="entry name" value="ESTERASE ESTD"/>
    <property type="match status" value="1"/>
</dbReference>
<dbReference type="InterPro" id="IPR053145">
    <property type="entry name" value="AB_hydrolase_Est10"/>
</dbReference>
<protein>
    <recommendedName>
        <fullName evidence="3">Alpha/beta hydrolase</fullName>
    </recommendedName>
</protein>
<gene>
    <name evidence="1" type="ORF">DI598_12280</name>
</gene>
<dbReference type="PANTHER" id="PTHR43265">
    <property type="entry name" value="ESTERASE ESTD"/>
    <property type="match status" value="1"/>
</dbReference>
<dbReference type="InterPro" id="IPR029058">
    <property type="entry name" value="AB_hydrolase_fold"/>
</dbReference>
<dbReference type="EMBL" id="QFOI01000230">
    <property type="protein sequence ID" value="PZP46291.1"/>
    <property type="molecule type" value="Genomic_DNA"/>
</dbReference>
<comment type="caution">
    <text evidence="1">The sequence shown here is derived from an EMBL/GenBank/DDBJ whole genome shotgun (WGS) entry which is preliminary data.</text>
</comment>
<proteinExistence type="predicted"/>